<sequence length="527" mass="60749">MTRLKMEQKNDFACVVEHLTKNPEKVKVVRNVLFNKSQKKTFDEDRALALYTSLSLSKWKYLCLRQALSDYEIPVLPSYHDLLEAKKRCYPQDLEIIERGARVKLQALLNLTVQRILQVVDSKVESSSSEGLKLISKWGFDGASSQSTYKQRSENGDLCDSSIFMASLVPLKLVSKSSIIWENPKPSSTHYCRPIKFKFCKETAEYIKQEEAALNQEIENLIPTKWNAIEISHELHMTMIDGKVATIITDTSAASICNICLAKPTEMNKLSEVFSRPAQENVYKYGLSSFHMWIRCMECILHISYNMDFKLWSARGLNKELKAAKKQLIQQKFKQQMGLLVDVVKQGFGTTNDGNTARRFFREYEKSAEITNLDQNLLKRFAVILQVISSGCAIKIEKFRIYCRQTAEFMVHLYPWFYMPASVHELLVHGADICNYFGLLPIGILSEEAGEARNKDFRRVREFQTRKFNRVKTNEDLLHNFLISSDPYLSHIRPKYSYAKKLNLIPEAIELLLLPEEATEAIETDLQ</sequence>
<protein>
    <submittedName>
        <fullName evidence="1">Uncharacterized protein</fullName>
    </submittedName>
</protein>
<dbReference type="AlphaFoldDB" id="A0A1Y1LT63"/>
<organism evidence="1">
    <name type="scientific">Photinus pyralis</name>
    <name type="common">Common eastern firefly</name>
    <name type="synonym">Lampyris pyralis</name>
    <dbReference type="NCBI Taxonomy" id="7054"/>
    <lineage>
        <taxon>Eukaryota</taxon>
        <taxon>Metazoa</taxon>
        <taxon>Ecdysozoa</taxon>
        <taxon>Arthropoda</taxon>
        <taxon>Hexapoda</taxon>
        <taxon>Insecta</taxon>
        <taxon>Pterygota</taxon>
        <taxon>Neoptera</taxon>
        <taxon>Endopterygota</taxon>
        <taxon>Coleoptera</taxon>
        <taxon>Polyphaga</taxon>
        <taxon>Elateriformia</taxon>
        <taxon>Elateroidea</taxon>
        <taxon>Lampyridae</taxon>
        <taxon>Lampyrinae</taxon>
        <taxon>Photinus</taxon>
    </lineage>
</organism>
<accession>A0A1Y1LT63</accession>
<evidence type="ECO:0000313" key="1">
    <source>
        <dbReference type="EMBL" id="JAV76843.1"/>
    </source>
</evidence>
<dbReference type="PROSITE" id="PS00290">
    <property type="entry name" value="IG_MHC"/>
    <property type="match status" value="1"/>
</dbReference>
<dbReference type="InterPro" id="IPR003006">
    <property type="entry name" value="Ig/MHC_CS"/>
</dbReference>
<dbReference type="EMBL" id="GEZM01047422">
    <property type="protein sequence ID" value="JAV76843.1"/>
    <property type="molecule type" value="Transcribed_RNA"/>
</dbReference>
<name>A0A1Y1LT63_PHOPY</name>
<reference evidence="1" key="1">
    <citation type="journal article" date="2016" name="Sci. Rep.">
        <title>Molecular characterization of firefly nuptial gifts: a multi-omics approach sheds light on postcopulatory sexual selection.</title>
        <authorList>
            <person name="Al-Wathiqui N."/>
            <person name="Fallon T.R."/>
            <person name="South A."/>
            <person name="Weng J.K."/>
            <person name="Lewis S.M."/>
        </authorList>
    </citation>
    <scope>NUCLEOTIDE SEQUENCE</scope>
</reference>
<proteinExistence type="predicted"/>